<gene>
    <name evidence="2" type="ORF">DR999_PMT04332</name>
</gene>
<protein>
    <submittedName>
        <fullName evidence="2">Decaprenyl-diphosphate synthase subunit 1</fullName>
    </submittedName>
</protein>
<dbReference type="AlphaFoldDB" id="A0A4D9ELM0"/>
<accession>A0A4D9ELM0</accession>
<comment type="caution">
    <text evidence="2">The sequence shown here is derived from an EMBL/GenBank/DDBJ whole genome shotgun (WGS) entry which is preliminary data.</text>
</comment>
<proteinExistence type="predicted"/>
<evidence type="ECO:0000313" key="2">
    <source>
        <dbReference type="EMBL" id="TFK12281.1"/>
    </source>
</evidence>
<keyword evidence="3" id="KW-1185">Reference proteome</keyword>
<sequence>MEETFQMHLCCSSDPRLPPPKKALSSRPSSQTTPYTWPPCRLCQTRQMDKAVCPGAVLKIQFVGATPLHGPPSSTPDVTSQMVLLCGGYVAVIEWTIHGRESVPRVNVSRKW</sequence>
<reference evidence="2 3" key="2">
    <citation type="submission" date="2019-04" db="EMBL/GenBank/DDBJ databases">
        <title>The genome sequence of big-headed turtle.</title>
        <authorList>
            <person name="Gong S."/>
        </authorList>
    </citation>
    <scope>NUCLEOTIDE SEQUENCE [LARGE SCALE GENOMIC DNA]</scope>
    <source>
        <strain evidence="2">DO16091913</strain>
        <tissue evidence="2">Muscle</tissue>
    </source>
</reference>
<organism evidence="2 3">
    <name type="scientific">Platysternon megacephalum</name>
    <name type="common">big-headed turtle</name>
    <dbReference type="NCBI Taxonomy" id="55544"/>
    <lineage>
        <taxon>Eukaryota</taxon>
        <taxon>Metazoa</taxon>
        <taxon>Chordata</taxon>
        <taxon>Craniata</taxon>
        <taxon>Vertebrata</taxon>
        <taxon>Euteleostomi</taxon>
        <taxon>Archelosauria</taxon>
        <taxon>Testudinata</taxon>
        <taxon>Testudines</taxon>
        <taxon>Cryptodira</taxon>
        <taxon>Durocryptodira</taxon>
        <taxon>Testudinoidea</taxon>
        <taxon>Platysternidae</taxon>
        <taxon>Platysternon</taxon>
    </lineage>
</organism>
<name>A0A4D9ELM0_9SAUR</name>
<evidence type="ECO:0000256" key="1">
    <source>
        <dbReference type="SAM" id="MobiDB-lite"/>
    </source>
</evidence>
<dbReference type="Proteomes" id="UP000297703">
    <property type="component" value="Unassembled WGS sequence"/>
</dbReference>
<reference evidence="2 3" key="1">
    <citation type="submission" date="2019-04" db="EMBL/GenBank/DDBJ databases">
        <title>Draft genome of the big-headed turtle Platysternon megacephalum.</title>
        <authorList>
            <person name="Gong S."/>
        </authorList>
    </citation>
    <scope>NUCLEOTIDE SEQUENCE [LARGE SCALE GENOMIC DNA]</scope>
    <source>
        <strain evidence="2">DO16091913</strain>
        <tissue evidence="2">Muscle</tissue>
    </source>
</reference>
<feature type="compositionally biased region" description="Polar residues" evidence="1">
    <location>
        <begin position="26"/>
        <end position="35"/>
    </location>
</feature>
<feature type="region of interest" description="Disordered" evidence="1">
    <location>
        <begin position="1"/>
        <end position="36"/>
    </location>
</feature>
<evidence type="ECO:0000313" key="3">
    <source>
        <dbReference type="Proteomes" id="UP000297703"/>
    </source>
</evidence>
<dbReference type="EMBL" id="QXTE01000024">
    <property type="protein sequence ID" value="TFK12281.1"/>
    <property type="molecule type" value="Genomic_DNA"/>
</dbReference>